<gene>
    <name evidence="3" type="ORF">JVT61DRAFT_8020</name>
</gene>
<reference evidence="3" key="1">
    <citation type="submission" date="2021-03" db="EMBL/GenBank/DDBJ databases">
        <title>Evolutionary innovations through gain and loss of genes in the ectomycorrhizal Boletales.</title>
        <authorList>
            <person name="Wu G."/>
            <person name="Miyauchi S."/>
            <person name="Morin E."/>
            <person name="Yang Z.-L."/>
            <person name="Xu J."/>
            <person name="Martin F.M."/>
        </authorList>
    </citation>
    <scope>NUCLEOTIDE SEQUENCE</scope>
    <source>
        <strain evidence="3">BR01</strain>
    </source>
</reference>
<dbReference type="InterPro" id="IPR001609">
    <property type="entry name" value="Myosin_head_motor_dom-like"/>
</dbReference>
<accession>A0A8I2YHN6</accession>
<keyword evidence="1" id="KW-0505">Motor protein</keyword>
<dbReference type="PROSITE" id="PS51456">
    <property type="entry name" value="MYOSIN_MOTOR"/>
    <property type="match status" value="1"/>
</dbReference>
<dbReference type="SUPFAM" id="SSF52540">
    <property type="entry name" value="P-loop containing nucleoside triphosphate hydrolases"/>
    <property type="match status" value="1"/>
</dbReference>
<dbReference type="GO" id="GO:0005524">
    <property type="term" value="F:ATP binding"/>
    <property type="evidence" value="ECO:0007669"/>
    <property type="project" value="InterPro"/>
</dbReference>
<keyword evidence="1" id="KW-0518">Myosin</keyword>
<evidence type="ECO:0000259" key="2">
    <source>
        <dbReference type="PROSITE" id="PS51456"/>
    </source>
</evidence>
<name>A0A8I2YHN6_9AGAM</name>
<evidence type="ECO:0000313" key="3">
    <source>
        <dbReference type="EMBL" id="KAG6372220.1"/>
    </source>
</evidence>
<protein>
    <recommendedName>
        <fullName evidence="2">Myosin motor domain-containing protein</fullName>
    </recommendedName>
</protein>
<dbReference type="GO" id="GO:0003779">
    <property type="term" value="F:actin binding"/>
    <property type="evidence" value="ECO:0007669"/>
    <property type="project" value="UniProtKB-KW"/>
</dbReference>
<evidence type="ECO:0000256" key="1">
    <source>
        <dbReference type="PROSITE-ProRule" id="PRU00782"/>
    </source>
</evidence>
<dbReference type="Proteomes" id="UP000683000">
    <property type="component" value="Unassembled WGS sequence"/>
</dbReference>
<dbReference type="InterPro" id="IPR027417">
    <property type="entry name" value="P-loop_NTPase"/>
</dbReference>
<dbReference type="GO" id="GO:0016459">
    <property type="term" value="C:myosin complex"/>
    <property type="evidence" value="ECO:0007669"/>
    <property type="project" value="UniProtKB-KW"/>
</dbReference>
<organism evidence="3 4">
    <name type="scientific">Boletus reticuloceps</name>
    <dbReference type="NCBI Taxonomy" id="495285"/>
    <lineage>
        <taxon>Eukaryota</taxon>
        <taxon>Fungi</taxon>
        <taxon>Dikarya</taxon>
        <taxon>Basidiomycota</taxon>
        <taxon>Agaricomycotina</taxon>
        <taxon>Agaricomycetes</taxon>
        <taxon>Agaricomycetidae</taxon>
        <taxon>Boletales</taxon>
        <taxon>Boletineae</taxon>
        <taxon>Boletaceae</taxon>
        <taxon>Boletoideae</taxon>
        <taxon>Boletus</taxon>
    </lineage>
</organism>
<dbReference type="Gene3D" id="1.20.120.720">
    <property type="entry name" value="Myosin VI head, motor domain, U50 subdomain"/>
    <property type="match status" value="1"/>
</dbReference>
<dbReference type="GO" id="GO:0003774">
    <property type="term" value="F:cytoskeletal motor activity"/>
    <property type="evidence" value="ECO:0007669"/>
    <property type="project" value="InterPro"/>
</dbReference>
<keyword evidence="4" id="KW-1185">Reference proteome</keyword>
<dbReference type="OrthoDB" id="370884at2759"/>
<comment type="caution">
    <text evidence="1">Lacks conserved residue(s) required for the propagation of feature annotation.</text>
</comment>
<dbReference type="Gene3D" id="1.10.10.820">
    <property type="match status" value="1"/>
</dbReference>
<evidence type="ECO:0000313" key="4">
    <source>
        <dbReference type="Proteomes" id="UP000683000"/>
    </source>
</evidence>
<comment type="caution">
    <text evidence="3">The sequence shown here is derived from an EMBL/GenBank/DDBJ whole genome shotgun (WGS) entry which is preliminary data.</text>
</comment>
<dbReference type="AlphaFoldDB" id="A0A8I2YHN6"/>
<sequence length="126" mass="13888">MAGASPEEHQHLHLANKTHYRYLGHRASANTRINGLRDDDANHFEQLKMALKSIGLSKRHVAQTCQLVAAILHPGNIDSPSTAVVMWTRPSSETSSKESFVPFFSTLPPTTVTTLPRHSTPFFSPG</sequence>
<dbReference type="Pfam" id="PF00063">
    <property type="entry name" value="Myosin_head"/>
    <property type="match status" value="1"/>
</dbReference>
<comment type="similarity">
    <text evidence="1">Belongs to the TRAFAC class myosin-kinesin ATPase superfamily. Myosin family.</text>
</comment>
<dbReference type="EMBL" id="JAGFBS010000029">
    <property type="protein sequence ID" value="KAG6372220.1"/>
    <property type="molecule type" value="Genomic_DNA"/>
</dbReference>
<keyword evidence="1" id="KW-0009">Actin-binding</keyword>
<proteinExistence type="inferred from homology"/>
<feature type="domain" description="Myosin motor" evidence="2">
    <location>
        <begin position="1"/>
        <end position="126"/>
    </location>
</feature>